<protein>
    <submittedName>
        <fullName evidence="3">Acf4p</fullName>
    </submittedName>
</protein>
<dbReference type="OrthoDB" id="4061731at2759"/>
<organism evidence="3 4">
    <name type="scientific">Saccharomyces arboricola (strain H-6 / AS 2.3317 / CBS 10644)</name>
    <name type="common">Yeast</name>
    <dbReference type="NCBI Taxonomy" id="1160507"/>
    <lineage>
        <taxon>Eukaryota</taxon>
        <taxon>Fungi</taxon>
        <taxon>Dikarya</taxon>
        <taxon>Ascomycota</taxon>
        <taxon>Saccharomycotina</taxon>
        <taxon>Saccharomycetes</taxon>
        <taxon>Saccharomycetales</taxon>
        <taxon>Saccharomycetaceae</taxon>
        <taxon>Saccharomyces</taxon>
    </lineage>
</organism>
<feature type="region of interest" description="Disordered" evidence="2">
    <location>
        <begin position="166"/>
        <end position="242"/>
    </location>
</feature>
<feature type="region of interest" description="Disordered" evidence="2">
    <location>
        <begin position="19"/>
        <end position="75"/>
    </location>
</feature>
<feature type="compositionally biased region" description="Low complexity" evidence="2">
    <location>
        <begin position="219"/>
        <end position="242"/>
    </location>
</feature>
<feature type="compositionally biased region" description="Polar residues" evidence="2">
    <location>
        <begin position="194"/>
        <end position="211"/>
    </location>
</feature>
<evidence type="ECO:0000313" key="3">
    <source>
        <dbReference type="EMBL" id="EJS43065.1"/>
    </source>
</evidence>
<feature type="compositionally biased region" description="Low complexity" evidence="2">
    <location>
        <begin position="26"/>
        <end position="41"/>
    </location>
</feature>
<evidence type="ECO:0000256" key="2">
    <source>
        <dbReference type="SAM" id="MobiDB-lite"/>
    </source>
</evidence>
<accession>J8PLV6</accession>
<sequence length="313" mass="35699">MSDSQRIVSQPIELHKLSIVDKHSQDLPQQQQPVQSESQSPRINTPLKPKRLAIPISSPQRSTTDQGSVSDDSSSISADQDLIYKLAAKHREINELNYKLQVAQKELKQLESQFKNTLPQNEQQKLSGQNTNEYLSTFAKKIQQTFEEVNSSPNVLKSKRSINDFFSKSNRNSTQSTNSTVPGRRPNRSPNRSQRVSYTGPNRTSEANAMSTPPPLPSRNARTNANTNTNTNTNRAQAADDNTPFFQRILNKFNQMNMEEEEFDALLEKGKSKKDNYYIKENLGYEYDEVRSDDEDDEVFEPMGDIPVHLFKR</sequence>
<dbReference type="Proteomes" id="UP000006968">
    <property type="component" value="Chromosome X"/>
</dbReference>
<dbReference type="AlphaFoldDB" id="J8PLV6"/>
<dbReference type="EMBL" id="ALIE01000115">
    <property type="protein sequence ID" value="EJS43065.1"/>
    <property type="molecule type" value="Genomic_DNA"/>
</dbReference>
<keyword evidence="4" id="KW-1185">Reference proteome</keyword>
<name>J8PLV6_SACAR</name>
<evidence type="ECO:0000313" key="4">
    <source>
        <dbReference type="Proteomes" id="UP000006968"/>
    </source>
</evidence>
<dbReference type="HOGENOM" id="CLU_064343_0_0_1"/>
<keyword evidence="1" id="KW-0175">Coiled coil</keyword>
<proteinExistence type="predicted"/>
<evidence type="ECO:0000256" key="1">
    <source>
        <dbReference type="SAM" id="Coils"/>
    </source>
</evidence>
<reference evidence="3 4" key="1">
    <citation type="journal article" date="2013" name="BMC Genomics">
        <title>High quality de novo sequencing and assembly of the Saccharomyces arboricolus genome.</title>
        <authorList>
            <person name="Liti G."/>
            <person name="Nguyen Ba A.N."/>
            <person name="Blythe M."/>
            <person name="Mueller C.A."/>
            <person name="Bergstroem A."/>
            <person name="Cubillos F.A."/>
            <person name="Dafhnis-Calas F."/>
            <person name="Khoshraftar S."/>
            <person name="Malla S."/>
            <person name="Mehta N."/>
            <person name="Siow C.C."/>
            <person name="Warringer J."/>
            <person name="Moses A.M."/>
            <person name="Louis E.J."/>
            <person name="Nieduszynski C.A."/>
        </authorList>
    </citation>
    <scope>NUCLEOTIDE SEQUENCE [LARGE SCALE GENOMIC DNA]</scope>
    <source>
        <strain evidence="4">H-6 / AS 2.3317 / CBS 10644</strain>
    </source>
</reference>
<comment type="caution">
    <text evidence="3">The sequence shown here is derived from an EMBL/GenBank/DDBJ whole genome shotgun (WGS) entry which is preliminary data.</text>
</comment>
<feature type="compositionally biased region" description="Low complexity" evidence="2">
    <location>
        <begin position="167"/>
        <end position="180"/>
    </location>
</feature>
<gene>
    <name evidence="3" type="ORF">SU7_1865</name>
</gene>
<feature type="coiled-coil region" evidence="1">
    <location>
        <begin position="86"/>
        <end position="113"/>
    </location>
</feature>
<feature type="compositionally biased region" description="Low complexity" evidence="2">
    <location>
        <begin position="62"/>
        <end position="75"/>
    </location>
</feature>